<keyword evidence="3" id="KW-0732">Signal</keyword>
<comment type="caution">
    <text evidence="5">The sequence shown here is derived from an EMBL/GenBank/DDBJ whole genome shotgun (WGS) entry which is preliminary data.</text>
</comment>
<feature type="domain" description="Carboxylesterase type B" evidence="4">
    <location>
        <begin position="23"/>
        <end position="514"/>
    </location>
</feature>
<organism evidence="5 6">
    <name type="scientific">Mycena sanguinolenta</name>
    <dbReference type="NCBI Taxonomy" id="230812"/>
    <lineage>
        <taxon>Eukaryota</taxon>
        <taxon>Fungi</taxon>
        <taxon>Dikarya</taxon>
        <taxon>Basidiomycota</taxon>
        <taxon>Agaricomycotina</taxon>
        <taxon>Agaricomycetes</taxon>
        <taxon>Agaricomycetidae</taxon>
        <taxon>Agaricales</taxon>
        <taxon>Marasmiineae</taxon>
        <taxon>Mycenaceae</taxon>
        <taxon>Mycena</taxon>
    </lineage>
</organism>
<feature type="signal peptide" evidence="3">
    <location>
        <begin position="1"/>
        <end position="17"/>
    </location>
</feature>
<sequence length="543" mass="58275">MILSITLPWIYLAFTTAAVSPGPTVSLDYGTFLGVNDGNLTKFLGVPFSTPTARFQLPSAPALLQGLQNATAFGPTCIQQTLSDTLPFTYPTPTVVSEACLTLDVFFPAGRDADSKLPVLVWLYGGGFEAGGSSATDFRPAVERSILIDEPVVIVAPNYRVSAFGFLASKEVAEAGLTNLGLRDQIAALGWVQKYISAFGGDPDRVVLGGVSAGALSTGLHLLANNRSGSDLFRAAFMVSGSPPASAPIEGGQSTYDQLVAANNCTEAVDTLDCLRQVPLDDFLVTVNQTPDVFSYRAFSSVWRPRVDGDIIPRNPVDMVQDGAFVKVPVMVGNCDDEGTMFAYPSLNITTDSEFVGYVQSNYLPTGTSAQIARVAALYPQDPAEGAPFGTGSANELTPEFKRIAAFGGDLFFTGLRRFFLQHASTTQNTWSWLSKRGKSTPYLGAYHTSDLPMWFPTNATDPEKSRAVDALINFINTLDPNVSAAPQALPSAISWPKYQTNSTELLTFNDPAVINVTTDDFRVEEMEYLISLHLDGVTVNGL</sequence>
<evidence type="ECO:0000256" key="1">
    <source>
        <dbReference type="ARBA" id="ARBA00005964"/>
    </source>
</evidence>
<dbReference type="InterPro" id="IPR029058">
    <property type="entry name" value="AB_hydrolase_fold"/>
</dbReference>
<evidence type="ECO:0000259" key="4">
    <source>
        <dbReference type="Pfam" id="PF00135"/>
    </source>
</evidence>
<keyword evidence="2 3" id="KW-0378">Hydrolase</keyword>
<proteinExistence type="inferred from homology"/>
<dbReference type="InterPro" id="IPR002018">
    <property type="entry name" value="CarbesteraseB"/>
</dbReference>
<dbReference type="EC" id="3.1.1.-" evidence="3"/>
<dbReference type="GO" id="GO:0016787">
    <property type="term" value="F:hydrolase activity"/>
    <property type="evidence" value="ECO:0007669"/>
    <property type="project" value="UniProtKB-KW"/>
</dbReference>
<gene>
    <name evidence="5" type="ORF">MSAN_00150500</name>
</gene>
<feature type="chain" id="PRO_5034863566" description="Carboxylic ester hydrolase" evidence="3">
    <location>
        <begin position="18"/>
        <end position="543"/>
    </location>
</feature>
<name>A0A8H6ZJ47_9AGAR</name>
<evidence type="ECO:0000313" key="6">
    <source>
        <dbReference type="Proteomes" id="UP000623467"/>
    </source>
</evidence>
<keyword evidence="6" id="KW-1185">Reference proteome</keyword>
<dbReference type="Pfam" id="PF00135">
    <property type="entry name" value="COesterase"/>
    <property type="match status" value="1"/>
</dbReference>
<protein>
    <recommendedName>
        <fullName evidence="3">Carboxylic ester hydrolase</fullName>
        <ecNumber evidence="3">3.1.1.-</ecNumber>
    </recommendedName>
</protein>
<dbReference type="InterPro" id="IPR050309">
    <property type="entry name" value="Type-B_Carboxylest/Lipase"/>
</dbReference>
<dbReference type="OrthoDB" id="408631at2759"/>
<dbReference type="AlphaFoldDB" id="A0A8H6ZJ47"/>
<accession>A0A8H6ZJ47</accession>
<evidence type="ECO:0000256" key="3">
    <source>
        <dbReference type="RuleBase" id="RU361235"/>
    </source>
</evidence>
<dbReference type="EMBL" id="JACAZH010000001">
    <property type="protein sequence ID" value="KAF7377301.1"/>
    <property type="molecule type" value="Genomic_DNA"/>
</dbReference>
<evidence type="ECO:0000256" key="2">
    <source>
        <dbReference type="ARBA" id="ARBA00022801"/>
    </source>
</evidence>
<evidence type="ECO:0000313" key="5">
    <source>
        <dbReference type="EMBL" id="KAF7377301.1"/>
    </source>
</evidence>
<reference evidence="5" key="1">
    <citation type="submission" date="2020-05" db="EMBL/GenBank/DDBJ databases">
        <title>Mycena genomes resolve the evolution of fungal bioluminescence.</title>
        <authorList>
            <person name="Tsai I.J."/>
        </authorList>
    </citation>
    <scope>NUCLEOTIDE SEQUENCE</scope>
    <source>
        <strain evidence="5">160909Yilan</strain>
    </source>
</reference>
<dbReference type="InterPro" id="IPR019826">
    <property type="entry name" value="Carboxylesterase_B_AS"/>
</dbReference>
<comment type="similarity">
    <text evidence="1 3">Belongs to the type-B carboxylesterase/lipase family.</text>
</comment>
<dbReference type="PROSITE" id="PS00122">
    <property type="entry name" value="CARBOXYLESTERASE_B_1"/>
    <property type="match status" value="1"/>
</dbReference>
<dbReference type="Gene3D" id="3.40.50.1820">
    <property type="entry name" value="alpha/beta hydrolase"/>
    <property type="match status" value="1"/>
</dbReference>
<dbReference type="PANTHER" id="PTHR11559">
    <property type="entry name" value="CARBOXYLESTERASE"/>
    <property type="match status" value="1"/>
</dbReference>
<dbReference type="Proteomes" id="UP000623467">
    <property type="component" value="Unassembled WGS sequence"/>
</dbReference>
<dbReference type="SUPFAM" id="SSF53474">
    <property type="entry name" value="alpha/beta-Hydrolases"/>
    <property type="match status" value="1"/>
</dbReference>